<dbReference type="AlphaFoldDB" id="A0A6N9Z569"/>
<accession>A0A6N9Z569</accession>
<keyword evidence="2" id="KW-1185">Reference proteome</keyword>
<proteinExistence type="predicted"/>
<gene>
    <name evidence="1" type="ORF">GFD25_06505</name>
</gene>
<comment type="caution">
    <text evidence="1">The sequence shown here is derived from an EMBL/GenBank/DDBJ whole genome shotgun (WGS) entry which is preliminary data.</text>
</comment>
<evidence type="ECO:0008006" key="3">
    <source>
        <dbReference type="Google" id="ProtNLM"/>
    </source>
</evidence>
<reference evidence="1 2" key="1">
    <citation type="submission" date="2019-10" db="EMBL/GenBank/DDBJ databases">
        <title>Bifidobacterium from non-human primates.</title>
        <authorList>
            <person name="Modesto M."/>
        </authorList>
    </citation>
    <scope>NUCLEOTIDE SEQUENCE [LARGE SCALE GENOMIC DNA]</scope>
    <source>
        <strain evidence="1 2">TRE17</strain>
    </source>
</reference>
<dbReference type="RefSeq" id="WP_163231113.1">
    <property type="nucleotide sequence ID" value="NZ_WHZW01000011.1"/>
</dbReference>
<name>A0A6N9Z569_9BIFI</name>
<organism evidence="1 2">
    <name type="scientific">Bifidobacterium aerophilum</name>
    <dbReference type="NCBI Taxonomy" id="1798155"/>
    <lineage>
        <taxon>Bacteria</taxon>
        <taxon>Bacillati</taxon>
        <taxon>Actinomycetota</taxon>
        <taxon>Actinomycetes</taxon>
        <taxon>Bifidobacteriales</taxon>
        <taxon>Bifidobacteriaceae</taxon>
        <taxon>Bifidobacterium</taxon>
    </lineage>
</organism>
<evidence type="ECO:0000313" key="1">
    <source>
        <dbReference type="EMBL" id="NEG89641.1"/>
    </source>
</evidence>
<evidence type="ECO:0000313" key="2">
    <source>
        <dbReference type="Proteomes" id="UP000469194"/>
    </source>
</evidence>
<dbReference type="Proteomes" id="UP000469194">
    <property type="component" value="Unassembled WGS sequence"/>
</dbReference>
<sequence>MNDQPLMDAGDIRLYANRVEMDSGFIFRKTNVYYYSDFYSINISGRWLTIKKSAMKNAVMLQFRNKKQAQEALSIINAHKV</sequence>
<protein>
    <recommendedName>
        <fullName evidence="3">DUF304 domain-containing protein</fullName>
    </recommendedName>
</protein>
<dbReference type="EMBL" id="WHZW01000011">
    <property type="protein sequence ID" value="NEG89641.1"/>
    <property type="molecule type" value="Genomic_DNA"/>
</dbReference>